<reference evidence="3" key="1">
    <citation type="submission" date="2016-10" db="EMBL/GenBank/DDBJ databases">
        <authorList>
            <person name="Varghese N."/>
            <person name="Submissions S."/>
        </authorList>
    </citation>
    <scope>NUCLEOTIDE SEQUENCE [LARGE SCALE GENOMIC DNA]</scope>
    <source>
        <strain evidence="3">CGMCC 4.6856</strain>
    </source>
</reference>
<dbReference type="OrthoDB" id="5146042at2"/>
<feature type="domain" description="AbiEi antitoxin N-terminal" evidence="1">
    <location>
        <begin position="10"/>
        <end position="55"/>
    </location>
</feature>
<evidence type="ECO:0000259" key="1">
    <source>
        <dbReference type="Pfam" id="PF13338"/>
    </source>
</evidence>
<dbReference type="STRING" id="1036181.SAMN05421756_103299"/>
<dbReference type="Proteomes" id="UP000198504">
    <property type="component" value="Unassembled WGS sequence"/>
</dbReference>
<organism evidence="2 3">
    <name type="scientific">Microlunatus flavus</name>
    <dbReference type="NCBI Taxonomy" id="1036181"/>
    <lineage>
        <taxon>Bacteria</taxon>
        <taxon>Bacillati</taxon>
        <taxon>Actinomycetota</taxon>
        <taxon>Actinomycetes</taxon>
        <taxon>Propionibacteriales</taxon>
        <taxon>Propionibacteriaceae</taxon>
        <taxon>Microlunatus</taxon>
    </lineage>
</organism>
<dbReference type="EMBL" id="FOFA01000003">
    <property type="protein sequence ID" value="SEQ38157.1"/>
    <property type="molecule type" value="Genomic_DNA"/>
</dbReference>
<protein>
    <submittedName>
        <fullName evidence="2">Transcriptional regulator, AbiEi antitoxin, Type IV TA system</fullName>
    </submittedName>
</protein>
<evidence type="ECO:0000313" key="2">
    <source>
        <dbReference type="EMBL" id="SEQ38157.1"/>
    </source>
</evidence>
<keyword evidence="3" id="KW-1185">Reference proteome</keyword>
<evidence type="ECO:0000313" key="3">
    <source>
        <dbReference type="Proteomes" id="UP000198504"/>
    </source>
</evidence>
<gene>
    <name evidence="2" type="ORF">SAMN05421756_103299</name>
</gene>
<name>A0A1H9FJS2_9ACTN</name>
<sequence length="316" mass="34834">MHARQEPGPRLLRLATAQSDVVTSAQALGLGLSRHALGRLVDQERWQRLAPGLYVTHNAAVGWEALAWGGVLLGGPAARLGPTASAHAHGLLDDEPEPLDVLVPHGSPARSRLRWRFVHERPGARDPRCTGSPPRLLVPETVLDLCEGATARQVEDWVTKSVQRRLTTPQHLERALGRRSRHSRRTLLAELLVDVAEGAESPLELRYLRDVERRHGLPRGRRQRRTATPGIRDVLYRDFGVVVELDGKLGHEGVGRFRDMSRDNAALMEQLLTLRYGFGDVAGRSCAVAAEVAQLLAWRGWPGPFAPCATCQPSSR</sequence>
<accession>A0A1H9FJS2</accession>
<dbReference type="InterPro" id="IPR025159">
    <property type="entry name" value="AbiEi_N"/>
</dbReference>
<dbReference type="Pfam" id="PF13338">
    <property type="entry name" value="AbiEi_4"/>
    <property type="match status" value="1"/>
</dbReference>
<dbReference type="AlphaFoldDB" id="A0A1H9FJS2"/>
<proteinExistence type="predicted"/>
<dbReference type="RefSeq" id="WP_091179073.1">
    <property type="nucleotide sequence ID" value="NZ_FOFA01000003.1"/>
</dbReference>